<evidence type="ECO:0000313" key="2">
    <source>
        <dbReference type="EMBL" id="MDO7252500.1"/>
    </source>
</evidence>
<protein>
    <submittedName>
        <fullName evidence="3">Capsular biosynthesis protein</fullName>
    </submittedName>
</protein>
<keyword evidence="5" id="KW-1185">Reference proteome</keyword>
<reference evidence="2" key="2">
    <citation type="submission" date="2023-07" db="EMBL/GenBank/DDBJ databases">
        <authorList>
            <person name="Aydin F."/>
            <person name="Tarhane S."/>
            <person name="Saticioglu I.B."/>
            <person name="Karakaya E."/>
            <person name="Abay S."/>
            <person name="Guran O."/>
            <person name="Bozkurt E."/>
            <person name="Uzum N."/>
            <person name="Olgun K."/>
            <person name="Jablonski D."/>
        </authorList>
    </citation>
    <scope>NUCLEOTIDE SEQUENCE</scope>
    <source>
        <strain evidence="2">Faydin-H75</strain>
    </source>
</reference>
<reference evidence="2 4" key="3">
    <citation type="journal article" date="2024" name="Syst. Appl. Microbiol.">
        <title>Helicobacter cappadocius sp. nov., from lizards: The first psychrotrophic Helicobacter species.</title>
        <authorList>
            <person name="Aydin F."/>
            <person name="Tarhane S."/>
            <person name="Karakaya E."/>
            <person name="Abay S."/>
            <person name="Kayman T."/>
            <person name="Guran O."/>
            <person name="Bozkurt E."/>
            <person name="Uzum N."/>
            <person name="Avci A."/>
            <person name="Olgun K."/>
            <person name="Jablonski D."/>
            <person name="Guran C."/>
            <person name="Burcin Saticioglu I."/>
        </authorList>
    </citation>
    <scope>NUCLEOTIDE SEQUENCE [LARGE SCALE GENOMIC DNA]</scope>
    <source>
        <strain evidence="2">Faydin-H75</strain>
        <strain evidence="4">faydin-H76</strain>
    </source>
</reference>
<evidence type="ECO:0000313" key="4">
    <source>
        <dbReference type="Proteomes" id="UP001177258"/>
    </source>
</evidence>
<reference evidence="3 5" key="1">
    <citation type="submission" date="2023-07" db="EMBL/GenBank/DDBJ databases">
        <title>Unpublished Manusciprt.</title>
        <authorList>
            <person name="Aydin F."/>
            <person name="Tarhane S."/>
            <person name="Saticioglu I.B."/>
            <person name="Karakaya E."/>
            <person name="Abay S."/>
            <person name="Guran O."/>
            <person name="Bozkurt E."/>
            <person name="Uzum N."/>
            <person name="Olgun K."/>
            <person name="Jablonski D."/>
        </authorList>
    </citation>
    <scope>NUCLEOTIDE SEQUENCE</scope>
    <source>
        <strain evidence="5">faydin-H75</strain>
        <strain evidence="3">Faydin-H76</strain>
    </source>
</reference>
<dbReference type="Gene3D" id="3.40.50.2000">
    <property type="entry name" value="Glycogen Phosphorylase B"/>
    <property type="match status" value="2"/>
</dbReference>
<dbReference type="EMBL" id="JAUYZK010000001">
    <property type="protein sequence ID" value="MDP2538367.1"/>
    <property type="molecule type" value="Genomic_DNA"/>
</dbReference>
<gene>
    <name evidence="2" type="ORF">Q5I04_01010</name>
    <name evidence="3" type="ORF">Q5I06_01010</name>
</gene>
<dbReference type="Proteomes" id="UP001177258">
    <property type="component" value="Unassembled WGS sequence"/>
</dbReference>
<dbReference type="EMBL" id="JAUPEV010000001">
    <property type="protein sequence ID" value="MDO7252500.1"/>
    <property type="molecule type" value="Genomic_DNA"/>
</dbReference>
<feature type="domain" description="Glycosyltransferase subfamily 4-like N-terminal" evidence="1">
    <location>
        <begin position="70"/>
        <end position="174"/>
    </location>
</feature>
<comment type="caution">
    <text evidence="3">The sequence shown here is derived from an EMBL/GenBank/DDBJ whole genome shotgun (WGS) entry which is preliminary data.</text>
</comment>
<dbReference type="Proteomes" id="UP001240777">
    <property type="component" value="Unassembled WGS sequence"/>
</dbReference>
<dbReference type="RefSeq" id="WP_305516341.1">
    <property type="nucleotide sequence ID" value="NZ_JAUPEV010000001.1"/>
</dbReference>
<proteinExistence type="predicted"/>
<dbReference type="AlphaFoldDB" id="A0AA90PHH0"/>
<organism evidence="3 4">
    <name type="scientific">Helicobacter cappadocius</name>
    <dbReference type="NCBI Taxonomy" id="3063998"/>
    <lineage>
        <taxon>Bacteria</taxon>
        <taxon>Pseudomonadati</taxon>
        <taxon>Campylobacterota</taxon>
        <taxon>Epsilonproteobacteria</taxon>
        <taxon>Campylobacterales</taxon>
        <taxon>Helicobacteraceae</taxon>
        <taxon>Helicobacter</taxon>
    </lineage>
</organism>
<evidence type="ECO:0000259" key="1">
    <source>
        <dbReference type="Pfam" id="PF13439"/>
    </source>
</evidence>
<sequence length="379" mass="44367">MAKILVLCAANPAVNPRPNHMIELLKSKHQVSAMGINTTPIKDVKIFSYPAYKKRNILQELKLWVDVAFRKWEKLIYTYNRLKIIEVLKNCSFDVIICHDLVLLPIVLAHKKKAKILFDAREFYPVQNITNLRWRILFAKFNDFLCKKYLPEADVIITVSEGLKKRYKEDYGVDCKLFFSLPNYHNITPSIAEDKHIKLIYHGAANPNRKIQNTIKIIDYLESRFCLDLMLVNTDDKYMQYLTKMIHKKQLEGKKIRIIPPVTFEQIIPFSSHYDIGIYNIFPTNFNLKHALPNKFFEYIQARLALVITPNQEMTPFIQKYRNGIIIKNFSAKKMAQAINKLDIKTIQAYKKNSSEAAKKLNLDSNEKLLNEMIYSMLK</sequence>
<accession>A0AA90PHH0</accession>
<name>A0AA90PHH0_9HELI</name>
<evidence type="ECO:0000313" key="5">
    <source>
        <dbReference type="Proteomes" id="UP001240777"/>
    </source>
</evidence>
<dbReference type="SUPFAM" id="SSF53756">
    <property type="entry name" value="UDP-Glycosyltransferase/glycogen phosphorylase"/>
    <property type="match status" value="1"/>
</dbReference>
<evidence type="ECO:0000313" key="3">
    <source>
        <dbReference type="EMBL" id="MDP2538367.1"/>
    </source>
</evidence>
<dbReference type="InterPro" id="IPR028098">
    <property type="entry name" value="Glyco_trans_4-like_N"/>
</dbReference>
<dbReference type="GO" id="GO:0016757">
    <property type="term" value="F:glycosyltransferase activity"/>
    <property type="evidence" value="ECO:0007669"/>
    <property type="project" value="UniProtKB-ARBA"/>
</dbReference>
<dbReference type="Pfam" id="PF13439">
    <property type="entry name" value="Glyco_transf_4"/>
    <property type="match status" value="1"/>
</dbReference>